<dbReference type="AlphaFoldDB" id="F0W6D1"/>
<evidence type="ECO:0000256" key="3">
    <source>
        <dbReference type="ARBA" id="ARBA00022630"/>
    </source>
</evidence>
<dbReference type="InterPro" id="IPR004653">
    <property type="entry name" value="DusA"/>
</dbReference>
<dbReference type="InterPro" id="IPR001683">
    <property type="entry name" value="PX_dom"/>
</dbReference>
<keyword evidence="8" id="KW-0560">Oxidoreductase</keyword>
<dbReference type="Pfam" id="PF00787">
    <property type="entry name" value="PX"/>
    <property type="match status" value="1"/>
</dbReference>
<dbReference type="EMBL" id="FR824069">
    <property type="protein sequence ID" value="CCA16675.1"/>
    <property type="molecule type" value="Genomic_DNA"/>
</dbReference>
<dbReference type="Gene3D" id="1.20.120.1460">
    <property type="match status" value="1"/>
</dbReference>
<evidence type="ECO:0000259" key="9">
    <source>
        <dbReference type="PROSITE" id="PS50195"/>
    </source>
</evidence>
<dbReference type="PANTHER" id="PTHR42907:SF1">
    <property type="entry name" value="FMN-LINKED OXIDOREDUCTASES SUPERFAMILY PROTEIN"/>
    <property type="match status" value="1"/>
</dbReference>
<feature type="domain" description="PX" evidence="9">
    <location>
        <begin position="49"/>
        <end position="169"/>
    </location>
</feature>
<sequence>MLSFQSRDLRLSGVSKYEATWHYHIEILDTRYTELQSKTRSCLDFSGLENKSSSSSVITTSSSSSSIATLFDSSPSKRQLVVRYSVMRRFNDFRALYRQIVMQFGIDFASELPKLPDASWVTYIRANDPSFLRYRQQELETFIRALDSRLETRNSDLIERFLAPDSEDFISSNTLRQRCDIGEICNIGRAPSYVSLSHVQSPQIRFRTERRKWNESAMDWTDRHYRYLMRLITHHTQLYTEMLVDQTLLYQKDNLHYFLGHDDDESPLAVQLGGNSIDTLAAAAQLCREYGGFNEINLNCGCPSPKVSKQCFGAQLMLQPERVRDICAGMIGANSSMDPEITVKCRIGVDDCDSYEELKRFISVVSASGVEHFIVHARKCWLSGLNPHENRTIPTLNYDFVYQLKSDFPNLAFTLNGGVASIEEAHRLLQTSNMDGIMIGRAAYKYPWNFRNADRLLYGAKRNPNLSRREIIERYIDYAEDLQERWGSDKILDNSKFAMPTTTLVKPLLSLFSGEHGGKVFKRKIGEFWCINKEDRPGLREIVESAVRLLPDSMLDARQAQDM</sequence>
<keyword evidence="3" id="KW-0285">Flavoprotein</keyword>
<evidence type="ECO:0000256" key="7">
    <source>
        <dbReference type="ARBA" id="ARBA00022884"/>
    </source>
</evidence>
<keyword evidence="6" id="KW-0521">NADP</keyword>
<organism evidence="10">
    <name type="scientific">Albugo laibachii Nc14</name>
    <dbReference type="NCBI Taxonomy" id="890382"/>
    <lineage>
        <taxon>Eukaryota</taxon>
        <taxon>Sar</taxon>
        <taxon>Stramenopiles</taxon>
        <taxon>Oomycota</taxon>
        <taxon>Peronosporomycetes</taxon>
        <taxon>Albuginales</taxon>
        <taxon>Albuginaceae</taxon>
        <taxon>Albugo</taxon>
    </lineage>
</organism>
<dbReference type="CDD" id="cd02801">
    <property type="entry name" value="DUS_like_FMN"/>
    <property type="match status" value="1"/>
</dbReference>
<keyword evidence="4" id="KW-0288">FMN</keyword>
<keyword evidence="2" id="KW-0820">tRNA-binding</keyword>
<dbReference type="Pfam" id="PF01207">
    <property type="entry name" value="Dus"/>
    <property type="match status" value="1"/>
</dbReference>
<evidence type="ECO:0000256" key="2">
    <source>
        <dbReference type="ARBA" id="ARBA00022555"/>
    </source>
</evidence>
<dbReference type="NCBIfam" id="NF008774">
    <property type="entry name" value="PRK11815.1"/>
    <property type="match status" value="1"/>
</dbReference>
<dbReference type="InterPro" id="IPR013785">
    <property type="entry name" value="Aldolase_TIM"/>
</dbReference>
<gene>
    <name evidence="10" type="primary">AlNc14C24G2431</name>
    <name evidence="10" type="ORF">ALNC14_028180</name>
</gene>
<evidence type="ECO:0000256" key="6">
    <source>
        <dbReference type="ARBA" id="ARBA00022857"/>
    </source>
</evidence>
<dbReference type="Gene3D" id="3.20.20.70">
    <property type="entry name" value="Aldolase class I"/>
    <property type="match status" value="1"/>
</dbReference>
<dbReference type="PANTHER" id="PTHR42907">
    <property type="entry name" value="FMN-LINKED OXIDOREDUCTASES SUPERFAMILY PROTEIN"/>
    <property type="match status" value="1"/>
</dbReference>
<dbReference type="InterPro" id="IPR036871">
    <property type="entry name" value="PX_dom_sf"/>
</dbReference>
<evidence type="ECO:0000256" key="5">
    <source>
        <dbReference type="ARBA" id="ARBA00022694"/>
    </source>
</evidence>
<dbReference type="HOGENOM" id="CLU_484332_0_0_1"/>
<evidence type="ECO:0000256" key="8">
    <source>
        <dbReference type="ARBA" id="ARBA00023002"/>
    </source>
</evidence>
<name>F0W6D1_9STRA</name>
<dbReference type="InterPro" id="IPR018517">
    <property type="entry name" value="tRNA_hU_synthase_CS"/>
</dbReference>
<dbReference type="GO" id="GO:0000049">
    <property type="term" value="F:tRNA binding"/>
    <property type="evidence" value="ECO:0007669"/>
    <property type="project" value="UniProtKB-KW"/>
</dbReference>
<comment type="cofactor">
    <cofactor evidence="1">
        <name>FMN</name>
        <dbReference type="ChEBI" id="CHEBI:58210"/>
    </cofactor>
</comment>
<dbReference type="CDD" id="cd06093">
    <property type="entry name" value="PX_domain"/>
    <property type="match status" value="1"/>
</dbReference>
<keyword evidence="5" id="KW-0819">tRNA processing</keyword>
<keyword evidence="7" id="KW-0694">RNA-binding</keyword>
<dbReference type="SUPFAM" id="SSF64268">
    <property type="entry name" value="PX domain"/>
    <property type="match status" value="1"/>
</dbReference>
<evidence type="ECO:0000313" key="10">
    <source>
        <dbReference type="EMBL" id="CCA16675.1"/>
    </source>
</evidence>
<dbReference type="Gene3D" id="3.30.1520.10">
    <property type="entry name" value="Phox-like domain"/>
    <property type="match status" value="1"/>
</dbReference>
<dbReference type="InterPro" id="IPR035587">
    <property type="entry name" value="DUS-like_FMN-bd"/>
</dbReference>
<accession>F0W6D1</accession>
<reference evidence="10" key="2">
    <citation type="submission" date="2011-02" db="EMBL/GenBank/DDBJ databases">
        <authorList>
            <person name="MacLean D."/>
        </authorList>
    </citation>
    <scope>NUCLEOTIDE SEQUENCE</scope>
</reference>
<dbReference type="PROSITE" id="PS01136">
    <property type="entry name" value="UPF0034"/>
    <property type="match status" value="1"/>
</dbReference>
<dbReference type="GO" id="GO:0017150">
    <property type="term" value="F:tRNA dihydrouridine synthase activity"/>
    <property type="evidence" value="ECO:0007669"/>
    <property type="project" value="InterPro"/>
</dbReference>
<evidence type="ECO:0000256" key="4">
    <source>
        <dbReference type="ARBA" id="ARBA00022643"/>
    </source>
</evidence>
<protein>
    <submittedName>
        <fullName evidence="10">tRNAdihydrouridine synthase putative</fullName>
    </submittedName>
</protein>
<reference evidence="10" key="1">
    <citation type="journal article" date="2011" name="PLoS Biol.">
        <title>Gene gain and loss during evolution of obligate parasitism in the white rust pathogen of Arabidopsis thaliana.</title>
        <authorList>
            <person name="Kemen E."/>
            <person name="Gardiner A."/>
            <person name="Schultz-Larsen T."/>
            <person name="Kemen A.C."/>
            <person name="Balmuth A.L."/>
            <person name="Robert-Seilaniantz A."/>
            <person name="Bailey K."/>
            <person name="Holub E."/>
            <person name="Studholme D.J."/>
            <person name="Maclean D."/>
            <person name="Jones J.D."/>
        </authorList>
    </citation>
    <scope>NUCLEOTIDE SEQUENCE</scope>
</reference>
<proteinExistence type="predicted"/>
<evidence type="ECO:0000256" key="1">
    <source>
        <dbReference type="ARBA" id="ARBA00001917"/>
    </source>
</evidence>
<dbReference type="SUPFAM" id="SSF51395">
    <property type="entry name" value="FMN-linked oxidoreductases"/>
    <property type="match status" value="1"/>
</dbReference>
<dbReference type="PROSITE" id="PS50195">
    <property type="entry name" value="PX"/>
    <property type="match status" value="1"/>
</dbReference>
<dbReference type="SMART" id="SM00312">
    <property type="entry name" value="PX"/>
    <property type="match status" value="1"/>
</dbReference>
<dbReference type="GO" id="GO:0035091">
    <property type="term" value="F:phosphatidylinositol binding"/>
    <property type="evidence" value="ECO:0007669"/>
    <property type="project" value="InterPro"/>
</dbReference>
<dbReference type="GO" id="GO:0050660">
    <property type="term" value="F:flavin adenine dinucleotide binding"/>
    <property type="evidence" value="ECO:0007669"/>
    <property type="project" value="InterPro"/>
</dbReference>